<reference evidence="5 6" key="1">
    <citation type="journal article" date="2024" name="Science">
        <title>Giant polyketide synthase enzymes in the biosynthesis of giant marine polyether toxins.</title>
        <authorList>
            <person name="Fallon T.R."/>
            <person name="Shende V.V."/>
            <person name="Wierzbicki I.H."/>
            <person name="Pendleton A.L."/>
            <person name="Watervoot N.F."/>
            <person name="Auber R.P."/>
            <person name="Gonzalez D.J."/>
            <person name="Wisecaver J.H."/>
            <person name="Moore B.S."/>
        </authorList>
    </citation>
    <scope>NUCLEOTIDE SEQUENCE [LARGE SCALE GENOMIC DNA]</scope>
    <source>
        <strain evidence="5 6">12B1</strain>
    </source>
</reference>
<keyword evidence="3" id="KW-0408">Iron</keyword>
<evidence type="ECO:0000256" key="4">
    <source>
        <dbReference type="SAM" id="MobiDB-lite"/>
    </source>
</evidence>
<proteinExistence type="predicted"/>
<keyword evidence="2" id="KW-0479">Metal-binding</keyword>
<dbReference type="Pfam" id="PF05721">
    <property type="entry name" value="PhyH"/>
    <property type="match status" value="1"/>
</dbReference>
<dbReference type="InterPro" id="IPR008775">
    <property type="entry name" value="Phytyl_CoA_dOase-like"/>
</dbReference>
<feature type="compositionally biased region" description="Low complexity" evidence="4">
    <location>
        <begin position="75"/>
        <end position="98"/>
    </location>
</feature>
<feature type="region of interest" description="Disordered" evidence="4">
    <location>
        <begin position="75"/>
        <end position="99"/>
    </location>
</feature>
<comment type="caution">
    <text evidence="5">The sequence shown here is derived from an EMBL/GenBank/DDBJ whole genome shotgun (WGS) entry which is preliminary data.</text>
</comment>
<dbReference type="PANTHER" id="PTHR20883:SF15">
    <property type="entry name" value="PHYTANOYL-COA DIOXYGENASE DOMAIN-CONTAINING PROTEIN 1"/>
    <property type="match status" value="1"/>
</dbReference>
<dbReference type="PANTHER" id="PTHR20883">
    <property type="entry name" value="PHYTANOYL-COA DIOXYGENASE DOMAIN CONTAINING 1"/>
    <property type="match status" value="1"/>
</dbReference>
<dbReference type="AlphaFoldDB" id="A0AB34J6U9"/>
<evidence type="ECO:0000256" key="3">
    <source>
        <dbReference type="ARBA" id="ARBA00023004"/>
    </source>
</evidence>
<evidence type="ECO:0000256" key="2">
    <source>
        <dbReference type="ARBA" id="ARBA00022723"/>
    </source>
</evidence>
<feature type="region of interest" description="Disordered" evidence="4">
    <location>
        <begin position="1"/>
        <end position="63"/>
    </location>
</feature>
<organism evidence="5 6">
    <name type="scientific">Prymnesium parvum</name>
    <name type="common">Toxic golden alga</name>
    <dbReference type="NCBI Taxonomy" id="97485"/>
    <lineage>
        <taxon>Eukaryota</taxon>
        <taxon>Haptista</taxon>
        <taxon>Haptophyta</taxon>
        <taxon>Prymnesiophyceae</taxon>
        <taxon>Prymnesiales</taxon>
        <taxon>Prymnesiaceae</taxon>
        <taxon>Prymnesium</taxon>
    </lineage>
</organism>
<dbReference type="SUPFAM" id="SSF51197">
    <property type="entry name" value="Clavaminate synthase-like"/>
    <property type="match status" value="1"/>
</dbReference>
<evidence type="ECO:0000313" key="5">
    <source>
        <dbReference type="EMBL" id="KAL1515007.1"/>
    </source>
</evidence>
<evidence type="ECO:0000313" key="6">
    <source>
        <dbReference type="Proteomes" id="UP001515480"/>
    </source>
</evidence>
<evidence type="ECO:0000256" key="1">
    <source>
        <dbReference type="ARBA" id="ARBA00001962"/>
    </source>
</evidence>
<sequence>MPWSGVGWRESGEGEDSLALGGEDHAGADDAISLSGDDTPTMDEPTPADLSRAKRPPDSRHAEGLPLRASKLHAPTAHADARHAGAPAHSSPSAPPAGWRADFERDGFVLLRGVVSPAECQRFLWKAVEPALARAGIAVFSPSTWRDRDGERSGAVIAAEGGGWHPIPQTDADTRWPALFGSSVLSSALDELHGGGSRWHWADGAAEGVGWIHLRFPVNDGVVWLPPSAEEGAWHIDGHTTKLTSRQSVVVLPLVTPITPGGGGTALIPGSHLRMAQWLHEQGSAGATHKWKVDQRVRAVVREMTSRHGPAAVCEATGAAGDVLLMHPLLIHSSSAAHRATLHHSDGTWRLVPHGIRVTFNLCTKWVSPPFAAGRASLLEDGVRRGLHARPPLLYLQPIELRVCRLELGVGVAEGGALLAQPRGHTLRLAAAAGGGGGGAVRYGDVVVLQARAAGGGWRDVALEGEGGGVARAVGEGEARPCLLQVEGFCDLRGVPLSSGGHLFLRVARDPRGAAPRRGKHAAATTGLHLGFAPTGPDEPLVARAVAAGRRGACAELQARRITGLRRFWSGSDANCSSSGTAQEKPILLD</sequence>
<dbReference type="Proteomes" id="UP001515480">
    <property type="component" value="Unassembled WGS sequence"/>
</dbReference>
<gene>
    <name evidence="5" type="ORF">AB1Y20_004078</name>
</gene>
<name>A0AB34J6U9_PRYPA</name>
<dbReference type="GO" id="GO:0046872">
    <property type="term" value="F:metal ion binding"/>
    <property type="evidence" value="ECO:0007669"/>
    <property type="project" value="UniProtKB-KW"/>
</dbReference>
<dbReference type="Gene3D" id="2.60.120.620">
    <property type="entry name" value="q2cbj1_9rhob like domain"/>
    <property type="match status" value="1"/>
</dbReference>
<accession>A0AB34J6U9</accession>
<dbReference type="EMBL" id="JBGBPQ010000012">
    <property type="protein sequence ID" value="KAL1515007.1"/>
    <property type="molecule type" value="Genomic_DNA"/>
</dbReference>
<protein>
    <submittedName>
        <fullName evidence="5">Uncharacterized protein</fullName>
    </submittedName>
</protein>
<comment type="cofactor">
    <cofactor evidence="1">
        <name>Fe cation</name>
        <dbReference type="ChEBI" id="CHEBI:24875"/>
    </cofactor>
</comment>
<feature type="compositionally biased region" description="Basic and acidic residues" evidence="4">
    <location>
        <begin position="51"/>
        <end position="63"/>
    </location>
</feature>
<keyword evidence="6" id="KW-1185">Reference proteome</keyword>